<organism evidence="3 4">
    <name type="scientific">Flavobacterium fontis</name>
    <dbReference type="NCBI Taxonomy" id="1124188"/>
    <lineage>
        <taxon>Bacteria</taxon>
        <taxon>Pseudomonadati</taxon>
        <taxon>Bacteroidota</taxon>
        <taxon>Flavobacteriia</taxon>
        <taxon>Flavobacteriales</taxon>
        <taxon>Flavobacteriaceae</taxon>
        <taxon>Flavobacterium</taxon>
    </lineage>
</organism>
<gene>
    <name evidence="3" type="ORF">SAMN05444377_10912</name>
</gene>
<keyword evidence="1" id="KW-0732">Signal</keyword>
<feature type="chain" id="PRO_5009909105" evidence="1">
    <location>
        <begin position="18"/>
        <end position="674"/>
    </location>
</feature>
<dbReference type="InterPro" id="IPR034007">
    <property type="entry name" value="CTLD_bac"/>
</dbReference>
<dbReference type="InterPro" id="IPR001304">
    <property type="entry name" value="C-type_lectin-like"/>
</dbReference>
<dbReference type="InterPro" id="IPR016187">
    <property type="entry name" value="CTDL_fold"/>
</dbReference>
<protein>
    <submittedName>
        <fullName evidence="3">Gliding motility-associated C-terminal domain-containing protein</fullName>
    </submittedName>
</protein>
<dbReference type="InterPro" id="IPR016186">
    <property type="entry name" value="C-type_lectin-like/link_sf"/>
</dbReference>
<dbReference type="InterPro" id="IPR026341">
    <property type="entry name" value="T9SS_type_B"/>
</dbReference>
<evidence type="ECO:0000256" key="1">
    <source>
        <dbReference type="SAM" id="SignalP"/>
    </source>
</evidence>
<dbReference type="Proteomes" id="UP000184147">
    <property type="component" value="Unassembled WGS sequence"/>
</dbReference>
<dbReference type="NCBIfam" id="TIGR04131">
    <property type="entry name" value="Bac_Flav_CTERM"/>
    <property type="match status" value="1"/>
</dbReference>
<evidence type="ECO:0000313" key="4">
    <source>
        <dbReference type="Proteomes" id="UP000184147"/>
    </source>
</evidence>
<dbReference type="Gene3D" id="3.10.100.10">
    <property type="entry name" value="Mannose-Binding Protein A, subunit A"/>
    <property type="match status" value="1"/>
</dbReference>
<dbReference type="Pfam" id="PF19081">
    <property type="entry name" value="Ig_7"/>
    <property type="match status" value="2"/>
</dbReference>
<dbReference type="STRING" id="1124188.SAMN05444377_10912"/>
<dbReference type="SMART" id="SM00034">
    <property type="entry name" value="CLECT"/>
    <property type="match status" value="1"/>
</dbReference>
<dbReference type="EMBL" id="FQVQ01000009">
    <property type="protein sequence ID" value="SHF43967.1"/>
    <property type="molecule type" value="Genomic_DNA"/>
</dbReference>
<dbReference type="InterPro" id="IPR044023">
    <property type="entry name" value="Ig_7"/>
</dbReference>
<dbReference type="PROSITE" id="PS50041">
    <property type="entry name" value="C_TYPE_LECTIN_2"/>
    <property type="match status" value="1"/>
</dbReference>
<keyword evidence="4" id="KW-1185">Reference proteome</keyword>
<dbReference type="Pfam" id="PF13585">
    <property type="entry name" value="CHU_C"/>
    <property type="match status" value="1"/>
</dbReference>
<dbReference type="SUPFAM" id="SSF56436">
    <property type="entry name" value="C-type lectin-like"/>
    <property type="match status" value="1"/>
</dbReference>
<dbReference type="CDD" id="cd03603">
    <property type="entry name" value="CLECT_VCBS"/>
    <property type="match status" value="1"/>
</dbReference>
<evidence type="ECO:0000313" key="3">
    <source>
        <dbReference type="EMBL" id="SHF43967.1"/>
    </source>
</evidence>
<dbReference type="InterPro" id="IPR050111">
    <property type="entry name" value="C-type_lectin/snaclec_domain"/>
</dbReference>
<dbReference type="PANTHER" id="PTHR22803">
    <property type="entry name" value="MANNOSE, PHOSPHOLIPASE, LECTIN RECEPTOR RELATED"/>
    <property type="match status" value="1"/>
</dbReference>
<feature type="signal peptide" evidence="1">
    <location>
        <begin position="1"/>
        <end position="17"/>
    </location>
</feature>
<evidence type="ECO:0000259" key="2">
    <source>
        <dbReference type="PROSITE" id="PS50041"/>
    </source>
</evidence>
<accession>A0A1M5BP00</accession>
<sequence>MCRLLVLFLFLSCTLGAQTSNIAPILQATGNQAYCPGTALPIATAMSFIDPDDTGTQQVTVQISGGYVVGQDILMLTGVHPNISSSWDAAAGKLTLTGITSQPTYAELQAAILGVVYQSNHPAPTGTRTFAIAVGDANYLPATGHYYLFVPNVGITWSDALTLAAASNYFGLQGYLATLTSADEATFAGNQASGTGWIGASDQQIEGQWRWMSGPEMGTLLSYAFWNSGEPNNMGNEDYAHITAPGVGIPGSWNDLSNTGEASGPYQPQGYIVEFGGMPNDPILQLSTSTSVYMVQINSITEGESCGPGSVTLSVNASGNPIAWYTSAAGGTPIATGPTFTTPVLASTTVYFAALVDCPNIPRTPLVALIRDIPIVTVGPTTTACAGNSQLLSATTTAGILRWYDDPTTTIALATGATFSTPPLTNAIIFYVEADNNGCRSGRIPISIPLFPSPDLGNDEILEWCENQTGTLSVSFPNGAYVWSNGSTSNAITVSQAGTYTVTVTTPEGCSDSKTFTVNTYFVPQIASVLVNGLEVSLFMVNPGDYEYSIDSLNFQETPFFTLPTGGNYIATVREIHGCGLVVYPFNATFFSSFFTPNGDGINDQWTPKGLEWNAQTTIVIFDRFGRIVKALDANTPAWDGLFNGQLAPADDYWFRFQANESAAPQLGHFSLKR</sequence>
<dbReference type="RefSeq" id="WP_073363392.1">
    <property type="nucleotide sequence ID" value="NZ_FQVQ01000009.1"/>
</dbReference>
<feature type="domain" description="C-type lectin" evidence="2">
    <location>
        <begin position="142"/>
        <end position="255"/>
    </location>
</feature>
<name>A0A1M5BP00_9FLAO</name>
<proteinExistence type="predicted"/>
<dbReference type="OrthoDB" id="9765926at2"/>
<dbReference type="AlphaFoldDB" id="A0A1M5BP00"/>
<reference evidence="3 4" key="1">
    <citation type="submission" date="2016-11" db="EMBL/GenBank/DDBJ databases">
        <authorList>
            <person name="Jaros S."/>
            <person name="Januszkiewicz K."/>
            <person name="Wedrychowicz H."/>
        </authorList>
    </citation>
    <scope>NUCLEOTIDE SEQUENCE [LARGE SCALE GENOMIC DNA]</scope>
    <source>
        <strain evidence="3 4">DSM 25660</strain>
    </source>
</reference>